<dbReference type="Pfam" id="PF00005">
    <property type="entry name" value="ABC_tran"/>
    <property type="match status" value="1"/>
</dbReference>
<evidence type="ECO:0000256" key="2">
    <source>
        <dbReference type="ARBA" id="ARBA00004229"/>
    </source>
</evidence>
<evidence type="ECO:0000259" key="11">
    <source>
        <dbReference type="PROSITE" id="PS50893"/>
    </source>
</evidence>
<dbReference type="PANTHER" id="PTHR48042">
    <property type="entry name" value="ABC TRANSPORTER G FAMILY MEMBER 11"/>
    <property type="match status" value="1"/>
</dbReference>
<accession>L1IL30</accession>
<dbReference type="InterPro" id="IPR013525">
    <property type="entry name" value="ABC2_TM"/>
</dbReference>
<dbReference type="Pfam" id="PF01061">
    <property type="entry name" value="ABC2_membrane"/>
    <property type="match status" value="1"/>
</dbReference>
<dbReference type="RefSeq" id="XP_005823943.1">
    <property type="nucleotide sequence ID" value="XM_005823886.1"/>
</dbReference>
<dbReference type="PROSITE" id="PS00211">
    <property type="entry name" value="ABC_TRANSPORTER_1"/>
    <property type="match status" value="1"/>
</dbReference>
<dbReference type="GO" id="GO:0005524">
    <property type="term" value="F:ATP binding"/>
    <property type="evidence" value="ECO:0007669"/>
    <property type="project" value="UniProtKB-KW"/>
</dbReference>
<keyword evidence="14" id="KW-1185">Reference proteome</keyword>
<dbReference type="PANTHER" id="PTHR48042:SF11">
    <property type="entry name" value="ABC TRANSPORTER G FAMILY MEMBER 11"/>
    <property type="match status" value="1"/>
</dbReference>
<feature type="domain" description="ABC transporter" evidence="11">
    <location>
        <begin position="32"/>
        <end position="289"/>
    </location>
</feature>
<feature type="transmembrane region" description="Helical" evidence="10">
    <location>
        <begin position="505"/>
        <end position="525"/>
    </location>
</feature>
<dbReference type="EnsemblProtists" id="EKX36963">
    <property type="protein sequence ID" value="EKX36963"/>
    <property type="gene ID" value="GUITHDRAFT_78567"/>
</dbReference>
<dbReference type="GeneID" id="17293737"/>
<feature type="transmembrane region" description="Helical" evidence="10">
    <location>
        <begin position="403"/>
        <end position="424"/>
    </location>
</feature>
<dbReference type="EMBL" id="JH993065">
    <property type="protein sequence ID" value="EKX36963.1"/>
    <property type="molecule type" value="Genomic_DNA"/>
</dbReference>
<name>L1IL30_GUITC</name>
<dbReference type="KEGG" id="gtt:GUITHDRAFT_78567"/>
<reference evidence="13" key="3">
    <citation type="submission" date="2016-03" db="UniProtKB">
        <authorList>
            <consortium name="EnsemblProtists"/>
        </authorList>
    </citation>
    <scope>IDENTIFICATION</scope>
</reference>
<dbReference type="InterPro" id="IPR043926">
    <property type="entry name" value="ABCG_dom"/>
</dbReference>
<keyword evidence="9 10" id="KW-0472">Membrane</keyword>
<dbReference type="Proteomes" id="UP000011087">
    <property type="component" value="Unassembled WGS sequence"/>
</dbReference>
<evidence type="ECO:0000313" key="14">
    <source>
        <dbReference type="Proteomes" id="UP000011087"/>
    </source>
</evidence>
<feature type="transmembrane region" description="Helical" evidence="10">
    <location>
        <begin position="534"/>
        <end position="552"/>
    </location>
</feature>
<keyword evidence="4" id="KW-0813">Transport</keyword>
<evidence type="ECO:0000256" key="3">
    <source>
        <dbReference type="ARBA" id="ARBA00005814"/>
    </source>
</evidence>
<dbReference type="AlphaFoldDB" id="L1IL30"/>
<dbReference type="InterPro" id="IPR027417">
    <property type="entry name" value="P-loop_NTPase"/>
</dbReference>
<dbReference type="InterPro" id="IPR003593">
    <property type="entry name" value="AAA+_ATPase"/>
</dbReference>
<evidence type="ECO:0000313" key="13">
    <source>
        <dbReference type="EnsemblProtists" id="EKX36963"/>
    </source>
</evidence>
<keyword evidence="8 10" id="KW-1133">Transmembrane helix</keyword>
<protein>
    <recommendedName>
        <fullName evidence="11">ABC transporter domain-containing protein</fullName>
    </recommendedName>
</protein>
<reference evidence="12 14" key="1">
    <citation type="journal article" date="2012" name="Nature">
        <title>Algal genomes reveal evolutionary mosaicism and the fate of nucleomorphs.</title>
        <authorList>
            <consortium name="DOE Joint Genome Institute"/>
            <person name="Curtis B.A."/>
            <person name="Tanifuji G."/>
            <person name="Burki F."/>
            <person name="Gruber A."/>
            <person name="Irimia M."/>
            <person name="Maruyama S."/>
            <person name="Arias M.C."/>
            <person name="Ball S.G."/>
            <person name="Gile G.H."/>
            <person name="Hirakawa Y."/>
            <person name="Hopkins J.F."/>
            <person name="Kuo A."/>
            <person name="Rensing S.A."/>
            <person name="Schmutz J."/>
            <person name="Symeonidi A."/>
            <person name="Elias M."/>
            <person name="Eveleigh R.J."/>
            <person name="Herman E.K."/>
            <person name="Klute M.J."/>
            <person name="Nakayama T."/>
            <person name="Obornik M."/>
            <person name="Reyes-Prieto A."/>
            <person name="Armbrust E.V."/>
            <person name="Aves S.J."/>
            <person name="Beiko R.G."/>
            <person name="Coutinho P."/>
            <person name="Dacks J.B."/>
            <person name="Durnford D.G."/>
            <person name="Fast N.M."/>
            <person name="Green B.R."/>
            <person name="Grisdale C.J."/>
            <person name="Hempel F."/>
            <person name="Henrissat B."/>
            <person name="Hoppner M.P."/>
            <person name="Ishida K."/>
            <person name="Kim E."/>
            <person name="Koreny L."/>
            <person name="Kroth P.G."/>
            <person name="Liu Y."/>
            <person name="Malik S.B."/>
            <person name="Maier U.G."/>
            <person name="McRose D."/>
            <person name="Mock T."/>
            <person name="Neilson J.A."/>
            <person name="Onodera N.T."/>
            <person name="Poole A.M."/>
            <person name="Pritham E.J."/>
            <person name="Richards T.A."/>
            <person name="Rocap G."/>
            <person name="Roy S.W."/>
            <person name="Sarai C."/>
            <person name="Schaack S."/>
            <person name="Shirato S."/>
            <person name="Slamovits C.H."/>
            <person name="Spencer D.F."/>
            <person name="Suzuki S."/>
            <person name="Worden A.Z."/>
            <person name="Zauner S."/>
            <person name="Barry K."/>
            <person name="Bell C."/>
            <person name="Bharti A.K."/>
            <person name="Crow J.A."/>
            <person name="Grimwood J."/>
            <person name="Kramer R."/>
            <person name="Lindquist E."/>
            <person name="Lucas S."/>
            <person name="Salamov A."/>
            <person name="McFadden G.I."/>
            <person name="Lane C.E."/>
            <person name="Keeling P.J."/>
            <person name="Gray M.W."/>
            <person name="Grigoriev I.V."/>
            <person name="Archibald J.M."/>
        </authorList>
    </citation>
    <scope>NUCLEOTIDE SEQUENCE</scope>
    <source>
        <strain evidence="12 14">CCMP2712</strain>
    </source>
</reference>
<dbReference type="GO" id="GO:0009507">
    <property type="term" value="C:chloroplast"/>
    <property type="evidence" value="ECO:0007669"/>
    <property type="project" value="UniProtKB-SubCell"/>
</dbReference>
<organism evidence="12">
    <name type="scientific">Guillardia theta (strain CCMP2712)</name>
    <name type="common">Cryptophyte</name>
    <dbReference type="NCBI Taxonomy" id="905079"/>
    <lineage>
        <taxon>Eukaryota</taxon>
        <taxon>Cryptophyceae</taxon>
        <taxon>Pyrenomonadales</taxon>
        <taxon>Geminigeraceae</taxon>
        <taxon>Guillardia</taxon>
    </lineage>
</organism>
<dbReference type="CDD" id="cd03213">
    <property type="entry name" value="ABCG_EPDR"/>
    <property type="match status" value="1"/>
</dbReference>
<proteinExistence type="inferred from homology"/>
<evidence type="ECO:0000256" key="5">
    <source>
        <dbReference type="ARBA" id="ARBA00022692"/>
    </source>
</evidence>
<dbReference type="InterPro" id="IPR017871">
    <property type="entry name" value="ABC_transporter-like_CS"/>
</dbReference>
<sequence>MTTLTLSPPRAHGASSASSLAYQSLRVKPATIAWKDLTYDVKLTRANPQTGKKETIDKRILDGLSGIVRPGEMLAICGPSGGGKTTLLDAIAGRIDPNRKGRKFMGDVLVNGKLRDETFSMVASYVQQEHALQTPFTVKETMRYAADLLIPHSESTPEERRARAENVTHVLGLDSCSNTIVGDVFRKGLSGGQLRRLSIAVELVRNPSILLLDEPTSGLDSAAAENIMSHLSHLAKMGTTVVCTIHQPPSEVWANFDKFLLLSRGKCLYFGAAKNAVDYFSRMGYPCPSQSNPADFFLRLANTDFEGHADIELLAKLFKEEPEGMALTSALARPIEHAISPASHRNGFMTQLMILSHRAFFNNARNPGIFLVRLVMYIMLCLLMGFMFWNLGHGPTDINSRVALLFFVAAFLVFMSVAVLPFFIVERAVFLRERANGWYVVPAYVLASFFMSLPGLFIISLVSTILVVLPAGLNGFGVFLADLFLSLVTAEAFMCVIASVVPHYIIGIALGAAVYGFFMLCEGFMKVKNDIPDYFIWGYYMAFHTYSFRAFMVNEFEGIKYFDSPQFHNGKEVLVFYNMEDHAVWKDLLVVGGWAIGLQVLFGSILQVFHKGKR</sequence>
<feature type="transmembrane region" description="Helical" evidence="10">
    <location>
        <begin position="476"/>
        <end position="499"/>
    </location>
</feature>
<keyword evidence="5 10" id="KW-0812">Transmembrane</keyword>
<evidence type="ECO:0000313" key="12">
    <source>
        <dbReference type="EMBL" id="EKX36963.1"/>
    </source>
</evidence>
<comment type="subcellular location">
    <subcellularLocation>
        <location evidence="1">Membrane</location>
        <topology evidence="1">Multi-pass membrane protein</topology>
    </subcellularLocation>
    <subcellularLocation>
        <location evidence="2">Plastid</location>
        <location evidence="2">Chloroplast</location>
    </subcellularLocation>
</comment>
<comment type="similarity">
    <text evidence="3">Belongs to the ABC transporter superfamily. ABCG family. Eye pigment precursor importer (TC 3.A.1.204) subfamily.</text>
</comment>
<evidence type="ECO:0000256" key="1">
    <source>
        <dbReference type="ARBA" id="ARBA00004141"/>
    </source>
</evidence>
<dbReference type="Pfam" id="PF19055">
    <property type="entry name" value="ABC2_membrane_7"/>
    <property type="match status" value="1"/>
</dbReference>
<feature type="transmembrane region" description="Helical" evidence="10">
    <location>
        <begin position="370"/>
        <end position="391"/>
    </location>
</feature>
<keyword evidence="6" id="KW-0547">Nucleotide-binding</keyword>
<dbReference type="SUPFAM" id="SSF52540">
    <property type="entry name" value="P-loop containing nucleoside triphosphate hydrolases"/>
    <property type="match status" value="1"/>
</dbReference>
<dbReference type="SMART" id="SM00382">
    <property type="entry name" value="AAA"/>
    <property type="match status" value="1"/>
</dbReference>
<evidence type="ECO:0000256" key="9">
    <source>
        <dbReference type="ARBA" id="ARBA00023136"/>
    </source>
</evidence>
<evidence type="ECO:0000256" key="6">
    <source>
        <dbReference type="ARBA" id="ARBA00022741"/>
    </source>
</evidence>
<dbReference type="GO" id="GO:0016020">
    <property type="term" value="C:membrane"/>
    <property type="evidence" value="ECO:0007669"/>
    <property type="project" value="UniProtKB-SubCell"/>
</dbReference>
<dbReference type="InterPro" id="IPR003439">
    <property type="entry name" value="ABC_transporter-like_ATP-bd"/>
</dbReference>
<dbReference type="Gene3D" id="3.40.50.300">
    <property type="entry name" value="P-loop containing nucleotide triphosphate hydrolases"/>
    <property type="match status" value="1"/>
</dbReference>
<feature type="transmembrane region" description="Helical" evidence="10">
    <location>
        <begin position="444"/>
        <end position="469"/>
    </location>
</feature>
<keyword evidence="7" id="KW-0067">ATP-binding</keyword>
<evidence type="ECO:0000256" key="4">
    <source>
        <dbReference type="ARBA" id="ARBA00022448"/>
    </source>
</evidence>
<dbReference type="HOGENOM" id="CLU_000604_57_8_1"/>
<dbReference type="OMA" id="EMMMSAT"/>
<dbReference type="STRING" id="905079.L1IL30"/>
<reference evidence="14" key="2">
    <citation type="submission" date="2012-11" db="EMBL/GenBank/DDBJ databases">
        <authorList>
            <person name="Kuo A."/>
            <person name="Curtis B.A."/>
            <person name="Tanifuji G."/>
            <person name="Burki F."/>
            <person name="Gruber A."/>
            <person name="Irimia M."/>
            <person name="Maruyama S."/>
            <person name="Arias M.C."/>
            <person name="Ball S.G."/>
            <person name="Gile G.H."/>
            <person name="Hirakawa Y."/>
            <person name="Hopkins J.F."/>
            <person name="Rensing S.A."/>
            <person name="Schmutz J."/>
            <person name="Symeonidi A."/>
            <person name="Elias M."/>
            <person name="Eveleigh R.J."/>
            <person name="Herman E.K."/>
            <person name="Klute M.J."/>
            <person name="Nakayama T."/>
            <person name="Obornik M."/>
            <person name="Reyes-Prieto A."/>
            <person name="Armbrust E.V."/>
            <person name="Aves S.J."/>
            <person name="Beiko R.G."/>
            <person name="Coutinho P."/>
            <person name="Dacks J.B."/>
            <person name="Durnford D.G."/>
            <person name="Fast N.M."/>
            <person name="Green B.R."/>
            <person name="Grisdale C."/>
            <person name="Hempe F."/>
            <person name="Henrissat B."/>
            <person name="Hoppner M.P."/>
            <person name="Ishida K.-I."/>
            <person name="Kim E."/>
            <person name="Koreny L."/>
            <person name="Kroth P.G."/>
            <person name="Liu Y."/>
            <person name="Malik S.-B."/>
            <person name="Maier U.G."/>
            <person name="McRose D."/>
            <person name="Mock T."/>
            <person name="Neilson J.A."/>
            <person name="Onodera N.T."/>
            <person name="Poole A.M."/>
            <person name="Pritham E.J."/>
            <person name="Richards T.A."/>
            <person name="Rocap G."/>
            <person name="Roy S.W."/>
            <person name="Sarai C."/>
            <person name="Schaack S."/>
            <person name="Shirato S."/>
            <person name="Slamovits C.H."/>
            <person name="Spencer D.F."/>
            <person name="Suzuki S."/>
            <person name="Worden A.Z."/>
            <person name="Zauner S."/>
            <person name="Barry K."/>
            <person name="Bell C."/>
            <person name="Bharti A.K."/>
            <person name="Crow J.A."/>
            <person name="Grimwood J."/>
            <person name="Kramer R."/>
            <person name="Lindquist E."/>
            <person name="Lucas S."/>
            <person name="Salamov A."/>
            <person name="McFadden G.I."/>
            <person name="Lane C.E."/>
            <person name="Keeling P.J."/>
            <person name="Gray M.W."/>
            <person name="Grigoriev I.V."/>
            <person name="Archibald J.M."/>
        </authorList>
    </citation>
    <scope>NUCLEOTIDE SEQUENCE</scope>
    <source>
        <strain evidence="14">CCMP2712</strain>
    </source>
</reference>
<dbReference type="InterPro" id="IPR052215">
    <property type="entry name" value="Plant_ABCG"/>
</dbReference>
<dbReference type="GO" id="GO:0016887">
    <property type="term" value="F:ATP hydrolysis activity"/>
    <property type="evidence" value="ECO:0007669"/>
    <property type="project" value="InterPro"/>
</dbReference>
<gene>
    <name evidence="12" type="ORF">GUITHDRAFT_78567</name>
</gene>
<dbReference type="OrthoDB" id="66620at2759"/>
<dbReference type="GO" id="GO:0140359">
    <property type="term" value="F:ABC-type transporter activity"/>
    <property type="evidence" value="ECO:0007669"/>
    <property type="project" value="InterPro"/>
</dbReference>
<dbReference type="PROSITE" id="PS50893">
    <property type="entry name" value="ABC_TRANSPORTER_2"/>
    <property type="match status" value="1"/>
</dbReference>
<dbReference type="eggNOG" id="KOG0061">
    <property type="taxonomic scope" value="Eukaryota"/>
</dbReference>
<evidence type="ECO:0000256" key="7">
    <source>
        <dbReference type="ARBA" id="ARBA00022840"/>
    </source>
</evidence>
<feature type="transmembrane region" description="Helical" evidence="10">
    <location>
        <begin position="588"/>
        <end position="609"/>
    </location>
</feature>
<dbReference type="PaxDb" id="55529-EKX36963"/>
<evidence type="ECO:0000256" key="10">
    <source>
        <dbReference type="SAM" id="Phobius"/>
    </source>
</evidence>
<evidence type="ECO:0000256" key="8">
    <source>
        <dbReference type="ARBA" id="ARBA00022989"/>
    </source>
</evidence>